<keyword evidence="3" id="KW-1003">Cell membrane</keyword>
<evidence type="ECO:0000256" key="2">
    <source>
        <dbReference type="ARBA" id="ARBA00022448"/>
    </source>
</evidence>
<dbReference type="CDD" id="cd06173">
    <property type="entry name" value="MFS_MefA_like"/>
    <property type="match status" value="1"/>
</dbReference>
<evidence type="ECO:0000313" key="10">
    <source>
        <dbReference type="Proteomes" id="UP001596087"/>
    </source>
</evidence>
<keyword evidence="5 7" id="KW-1133">Transmembrane helix</keyword>
<sequence>MLRGEALAPLRERNFRWYIASEAVNLAGTFMTSVALAFAVLEVSDDPSALGVVLAANSIPLVLFLLWGGVIADRLPRALVLRVGQVAIAVLQGSLALLVLTGVAEIWMMVVIEALAGLTMALVFPAYASLVPQLVPREELQQANALNAVLRNGFRVLGPALGGVLVVTAGPGWALAFDAATWLLASLLLAPVKIPAAVRTERSSTWSDLREGWYLFTGTTWLWVVVLAFGAMNAISSGAWSTLGPVRADETIGADGWAWS</sequence>
<dbReference type="PANTHER" id="PTHR23513:SF11">
    <property type="entry name" value="STAPHYLOFERRIN A TRANSPORTER"/>
    <property type="match status" value="1"/>
</dbReference>
<keyword evidence="2" id="KW-0813">Transport</keyword>
<comment type="subcellular location">
    <subcellularLocation>
        <location evidence="1">Cell membrane</location>
        <topology evidence="1">Multi-pass membrane protein</topology>
    </subcellularLocation>
</comment>
<dbReference type="PANTHER" id="PTHR23513">
    <property type="entry name" value="INTEGRAL MEMBRANE EFFLUX PROTEIN-RELATED"/>
    <property type="match status" value="1"/>
</dbReference>
<name>A0ABW0BEP1_9ACTN</name>
<feature type="transmembrane region" description="Helical" evidence="7">
    <location>
        <begin position="149"/>
        <end position="167"/>
    </location>
</feature>
<evidence type="ECO:0000313" key="9">
    <source>
        <dbReference type="EMBL" id="MFC5175720.1"/>
    </source>
</evidence>
<dbReference type="PRINTS" id="PR01988">
    <property type="entry name" value="EXPORTERBACE"/>
</dbReference>
<comment type="caution">
    <text evidence="9">The sequence shown here is derived from an EMBL/GenBank/DDBJ whole genome shotgun (WGS) entry which is preliminary data.</text>
</comment>
<feature type="transmembrane region" description="Helical" evidence="7">
    <location>
        <begin position="20"/>
        <end position="41"/>
    </location>
</feature>
<dbReference type="PROSITE" id="PS50850">
    <property type="entry name" value="MFS"/>
    <property type="match status" value="1"/>
</dbReference>
<feature type="transmembrane region" description="Helical" evidence="7">
    <location>
        <begin position="213"/>
        <end position="235"/>
    </location>
</feature>
<dbReference type="InterPro" id="IPR022324">
    <property type="entry name" value="Bacilysin_exporter_BacE_put"/>
</dbReference>
<evidence type="ECO:0000256" key="1">
    <source>
        <dbReference type="ARBA" id="ARBA00004651"/>
    </source>
</evidence>
<feature type="transmembrane region" description="Helical" evidence="7">
    <location>
        <begin position="79"/>
        <end position="100"/>
    </location>
</feature>
<dbReference type="Pfam" id="PF05977">
    <property type="entry name" value="MFS_3"/>
    <property type="match status" value="1"/>
</dbReference>
<evidence type="ECO:0000259" key="8">
    <source>
        <dbReference type="PROSITE" id="PS50850"/>
    </source>
</evidence>
<dbReference type="InterPro" id="IPR036259">
    <property type="entry name" value="MFS_trans_sf"/>
</dbReference>
<dbReference type="Proteomes" id="UP001596087">
    <property type="component" value="Unassembled WGS sequence"/>
</dbReference>
<feature type="transmembrane region" description="Helical" evidence="7">
    <location>
        <begin position="106"/>
        <end position="128"/>
    </location>
</feature>
<keyword evidence="10" id="KW-1185">Reference proteome</keyword>
<evidence type="ECO:0000256" key="4">
    <source>
        <dbReference type="ARBA" id="ARBA00022692"/>
    </source>
</evidence>
<reference evidence="10" key="1">
    <citation type="journal article" date="2019" name="Int. J. Syst. Evol. Microbiol.">
        <title>The Global Catalogue of Microorganisms (GCM) 10K type strain sequencing project: providing services to taxonomists for standard genome sequencing and annotation.</title>
        <authorList>
            <consortium name="The Broad Institute Genomics Platform"/>
            <consortium name="The Broad Institute Genome Sequencing Center for Infectious Disease"/>
            <person name="Wu L."/>
            <person name="Ma J."/>
        </authorList>
    </citation>
    <scope>NUCLEOTIDE SEQUENCE [LARGE SCALE GENOMIC DNA]</scope>
    <source>
        <strain evidence="10">DFY41</strain>
    </source>
</reference>
<evidence type="ECO:0000256" key="3">
    <source>
        <dbReference type="ARBA" id="ARBA00022475"/>
    </source>
</evidence>
<dbReference type="InterPro" id="IPR020846">
    <property type="entry name" value="MFS_dom"/>
</dbReference>
<evidence type="ECO:0000256" key="7">
    <source>
        <dbReference type="SAM" id="Phobius"/>
    </source>
</evidence>
<proteinExistence type="predicted"/>
<feature type="domain" description="Major facilitator superfamily (MFS) profile" evidence="8">
    <location>
        <begin position="1"/>
        <end position="260"/>
    </location>
</feature>
<keyword evidence="6 7" id="KW-0472">Membrane</keyword>
<accession>A0ABW0BEP1</accession>
<feature type="transmembrane region" description="Helical" evidence="7">
    <location>
        <begin position="173"/>
        <end position="192"/>
    </location>
</feature>
<feature type="transmembrane region" description="Helical" evidence="7">
    <location>
        <begin position="47"/>
        <end position="67"/>
    </location>
</feature>
<evidence type="ECO:0000256" key="5">
    <source>
        <dbReference type="ARBA" id="ARBA00022989"/>
    </source>
</evidence>
<gene>
    <name evidence="9" type="ORF">ACFPGP_03485</name>
</gene>
<dbReference type="RefSeq" id="WP_378586936.1">
    <property type="nucleotide sequence ID" value="NZ_JBHSKD010000004.1"/>
</dbReference>
<dbReference type="InterPro" id="IPR010290">
    <property type="entry name" value="TM_effector"/>
</dbReference>
<protein>
    <submittedName>
        <fullName evidence="9">MFS transporter</fullName>
    </submittedName>
</protein>
<organism evidence="9 10">
    <name type="scientific">Nocardioides taihuensis</name>
    <dbReference type="NCBI Taxonomy" id="1835606"/>
    <lineage>
        <taxon>Bacteria</taxon>
        <taxon>Bacillati</taxon>
        <taxon>Actinomycetota</taxon>
        <taxon>Actinomycetes</taxon>
        <taxon>Propionibacteriales</taxon>
        <taxon>Nocardioidaceae</taxon>
        <taxon>Nocardioides</taxon>
    </lineage>
</organism>
<evidence type="ECO:0000256" key="6">
    <source>
        <dbReference type="ARBA" id="ARBA00023136"/>
    </source>
</evidence>
<dbReference type="EMBL" id="JBHSKD010000004">
    <property type="protein sequence ID" value="MFC5175720.1"/>
    <property type="molecule type" value="Genomic_DNA"/>
</dbReference>
<keyword evidence="4 7" id="KW-0812">Transmembrane</keyword>
<dbReference type="SUPFAM" id="SSF103473">
    <property type="entry name" value="MFS general substrate transporter"/>
    <property type="match status" value="1"/>
</dbReference>
<dbReference type="Gene3D" id="1.20.1250.20">
    <property type="entry name" value="MFS general substrate transporter like domains"/>
    <property type="match status" value="1"/>
</dbReference>